<evidence type="ECO:0000259" key="1">
    <source>
        <dbReference type="Pfam" id="PF00561"/>
    </source>
</evidence>
<dbReference type="SUPFAM" id="SSF53474">
    <property type="entry name" value="alpha/beta-Hydrolases"/>
    <property type="match status" value="1"/>
</dbReference>
<gene>
    <name evidence="2" type="ORF">LWC34_04395</name>
</gene>
<accession>A0ABS8Z4V8</accession>
<dbReference type="RefSeq" id="WP_233723106.1">
    <property type="nucleotide sequence ID" value="NZ_JAJVCN010000001.1"/>
</dbReference>
<dbReference type="PANTHER" id="PTHR43798:SF33">
    <property type="entry name" value="HYDROLASE, PUTATIVE (AFU_ORTHOLOGUE AFUA_2G14860)-RELATED"/>
    <property type="match status" value="1"/>
</dbReference>
<name>A0ABS8Z4V8_9PSEU</name>
<evidence type="ECO:0000313" key="3">
    <source>
        <dbReference type="Proteomes" id="UP001521150"/>
    </source>
</evidence>
<reference evidence="2 3" key="1">
    <citation type="submission" date="2021-12" db="EMBL/GenBank/DDBJ databases">
        <title>Genome sequence of Kibdelosporangium philippinense ATCC 49844.</title>
        <authorList>
            <person name="Fedorov E.A."/>
            <person name="Omeragic M."/>
            <person name="Shalygina K.F."/>
            <person name="Maclea K.S."/>
        </authorList>
    </citation>
    <scope>NUCLEOTIDE SEQUENCE [LARGE SCALE GENOMIC DNA]</scope>
    <source>
        <strain evidence="2 3">ATCC 49844</strain>
    </source>
</reference>
<protein>
    <submittedName>
        <fullName evidence="2">Lysophospholipase</fullName>
    </submittedName>
</protein>
<keyword evidence="3" id="KW-1185">Reference proteome</keyword>
<organism evidence="2 3">
    <name type="scientific">Kibdelosporangium philippinense</name>
    <dbReference type="NCBI Taxonomy" id="211113"/>
    <lineage>
        <taxon>Bacteria</taxon>
        <taxon>Bacillati</taxon>
        <taxon>Actinomycetota</taxon>
        <taxon>Actinomycetes</taxon>
        <taxon>Pseudonocardiales</taxon>
        <taxon>Pseudonocardiaceae</taxon>
        <taxon>Kibdelosporangium</taxon>
    </lineage>
</organism>
<dbReference type="Pfam" id="PF00561">
    <property type="entry name" value="Abhydrolase_1"/>
    <property type="match status" value="1"/>
</dbReference>
<feature type="domain" description="AB hydrolase-1" evidence="1">
    <location>
        <begin position="26"/>
        <end position="249"/>
    </location>
</feature>
<dbReference type="InterPro" id="IPR000073">
    <property type="entry name" value="AB_hydrolase_1"/>
</dbReference>
<dbReference type="EMBL" id="JAJVCN010000001">
    <property type="protein sequence ID" value="MCE7002068.1"/>
    <property type="molecule type" value="Genomic_DNA"/>
</dbReference>
<dbReference type="PRINTS" id="PR00111">
    <property type="entry name" value="ABHYDROLASE"/>
</dbReference>
<proteinExistence type="predicted"/>
<dbReference type="InterPro" id="IPR029058">
    <property type="entry name" value="AB_hydrolase_fold"/>
</dbReference>
<dbReference type="Gene3D" id="3.40.50.1820">
    <property type="entry name" value="alpha/beta hydrolase"/>
    <property type="match status" value="1"/>
</dbReference>
<dbReference type="Proteomes" id="UP001521150">
    <property type="component" value="Unassembled WGS sequence"/>
</dbReference>
<comment type="caution">
    <text evidence="2">The sequence shown here is derived from an EMBL/GenBank/DDBJ whole genome shotgun (WGS) entry which is preliminary data.</text>
</comment>
<sequence>MSPPLRLSAATKTGQLSVLRWGAGEPLVLLHPLASAGELWQPVADRLAGHAVYAPDLRGHGFSSWDGEPFAIADMADDLAQAMDTLALPTVNLLGMSMGGSVAVTFAGMYPDRVRSLILADATAWYGADAPEVWAERARKAKAVPRADQIPFQLDRWFSPQFADTPEAKRAADIFLKQNSDAHAAACIAMGAMDSRPLLSSITAPTLIMVGEHDYATPPEMSAELHENIAGSTLRILPGLRHMTFIEQPELADVVAREAL</sequence>
<evidence type="ECO:0000313" key="2">
    <source>
        <dbReference type="EMBL" id="MCE7002068.1"/>
    </source>
</evidence>
<dbReference type="InterPro" id="IPR050266">
    <property type="entry name" value="AB_hydrolase_sf"/>
</dbReference>
<dbReference type="PANTHER" id="PTHR43798">
    <property type="entry name" value="MONOACYLGLYCEROL LIPASE"/>
    <property type="match status" value="1"/>
</dbReference>